<gene>
    <name evidence="1" type="ORF">HH304_09205</name>
</gene>
<accession>A0A848IZ62</accession>
<dbReference type="AlphaFoldDB" id="A0A848IZ62"/>
<protein>
    <submittedName>
        <fullName evidence="1">Uncharacterized protein</fullName>
    </submittedName>
</protein>
<sequence>MTKAIGQNFEYDSTEVVYLITKDNIGYSGKVTDQDDEYVFLQTEKYGVLKINKKEIKRIETANGEIFKDGQNWPDYIQATRYLISGNGMTLKKGQGYYDNILISINNAAYGVTDNLTLGIGLVPFFFLEGDFPVWINAKYGITNRKDNVNFSLGMSGLRLGSGDNSYFGILYGATTFGDKNLNFTVGLGLPFEKEYGFANYPYGTLSGAVRVSKSTFLMMESYFLGLNFVDDRDISDVALFTIGGKSGSKHISFNYGLLFIADLEDSFIFGIPITGITVPFGKK</sequence>
<proteinExistence type="predicted"/>
<dbReference type="Proteomes" id="UP000559010">
    <property type="component" value="Unassembled WGS sequence"/>
</dbReference>
<comment type="caution">
    <text evidence="1">The sequence shown here is derived from an EMBL/GenBank/DDBJ whole genome shotgun (WGS) entry which is preliminary data.</text>
</comment>
<keyword evidence="2" id="KW-1185">Reference proteome</keyword>
<organism evidence="1 2">
    <name type="scientific">Marinigracilibium pacificum</name>
    <dbReference type="NCBI Taxonomy" id="2729599"/>
    <lineage>
        <taxon>Bacteria</taxon>
        <taxon>Pseudomonadati</taxon>
        <taxon>Bacteroidota</taxon>
        <taxon>Cytophagia</taxon>
        <taxon>Cytophagales</taxon>
        <taxon>Flammeovirgaceae</taxon>
        <taxon>Marinigracilibium</taxon>
    </lineage>
</organism>
<evidence type="ECO:0000313" key="2">
    <source>
        <dbReference type="Proteomes" id="UP000559010"/>
    </source>
</evidence>
<reference evidence="1 2" key="1">
    <citation type="submission" date="2020-04" db="EMBL/GenBank/DDBJ databases">
        <title>Flammeovirgaceae bacterium KN852 isolated from deep sea.</title>
        <authorList>
            <person name="Zhang D.-C."/>
        </authorList>
    </citation>
    <scope>NUCLEOTIDE SEQUENCE [LARGE SCALE GENOMIC DNA]</scope>
    <source>
        <strain evidence="1 2">KN852</strain>
    </source>
</reference>
<name>A0A848IZ62_9BACT</name>
<dbReference type="EMBL" id="JABBNU010000005">
    <property type="protein sequence ID" value="NMM48575.1"/>
    <property type="molecule type" value="Genomic_DNA"/>
</dbReference>
<evidence type="ECO:0000313" key="1">
    <source>
        <dbReference type="EMBL" id="NMM48575.1"/>
    </source>
</evidence>